<evidence type="ECO:0000256" key="6">
    <source>
        <dbReference type="SAM" id="MobiDB-lite"/>
    </source>
</evidence>
<comment type="caution">
    <text evidence="9">The sequence shown here is derived from an EMBL/GenBank/DDBJ whole genome shotgun (WGS) entry which is preliminary data.</text>
</comment>
<dbReference type="PROSITE" id="PS50835">
    <property type="entry name" value="IG_LIKE"/>
    <property type="match status" value="2"/>
</dbReference>
<comment type="subcellular location">
    <subcellularLocation>
        <location evidence="1">Membrane</location>
        <topology evidence="1">Single-pass type I membrane protein</topology>
    </subcellularLocation>
</comment>
<dbReference type="STRING" id="400727.A0A2T7P324"/>
<evidence type="ECO:0000256" key="2">
    <source>
        <dbReference type="ARBA" id="ARBA00023136"/>
    </source>
</evidence>
<dbReference type="InterPro" id="IPR003599">
    <property type="entry name" value="Ig_sub"/>
</dbReference>
<feature type="compositionally biased region" description="Polar residues" evidence="6">
    <location>
        <begin position="264"/>
        <end position="283"/>
    </location>
</feature>
<evidence type="ECO:0000313" key="10">
    <source>
        <dbReference type="Proteomes" id="UP000245119"/>
    </source>
</evidence>
<sequence length="570" mass="62830">MVINPVAGGDASLYQDSWLLCQATRSGTTVGKAGCRFDYIHASEDTSCTVQFRNDTWSVYGQCNIQKAYSVQNRYRCEWIQTKEVTREEKLLANVSMSTVSSVGIYVNGSCNFTSYLPPNGQYTYYVTVVPGEVQVTASFIGSNVIRRPSGTPYHNCPQYVQEGGAINCKCFISDLGSPPGKLQWNTTLSSELRLPNVQQFDYGTYTCQLLWNNTVVQSVEYVLKKGYSAKVPIFNINSFDSKTVNVDEKSHVEMRCYSDGKPTPSSRLINAAEPSQSLNHSQPADDDVDEERSGEVSLSIHQVQCQVSGVYRCEVNNSIGQDSQSRTLLVSCAPRRTNIDGNPPTVNVRNGSGVLTVNMTAYPTPQIKTSGYLGTNNSSDGLQVKENSVYASCSTTLLAPASVTCNVIVINMTHNDEGFYKIVFSNSLGDLPFTFFVKVSENDQQAWATTKTDENIAGIVVLAVMLSVVVVLILVTVIWVWRRGWTLPCADRANQRNTQQNQRSGVISEQSLTPVTTETSGTTDGRVTPLYDALQMKDVGMRSHYEGILRQQNVSEISSYEGTMEPSEK</sequence>
<evidence type="ECO:0000313" key="9">
    <source>
        <dbReference type="EMBL" id="PVD27808.1"/>
    </source>
</evidence>
<keyword evidence="7" id="KW-0812">Transmembrane</keyword>
<feature type="domain" description="Ig-like" evidence="8">
    <location>
        <begin position="233"/>
        <end position="332"/>
    </location>
</feature>
<evidence type="ECO:0000256" key="1">
    <source>
        <dbReference type="ARBA" id="ARBA00004479"/>
    </source>
</evidence>
<dbReference type="AlphaFoldDB" id="A0A2T7P324"/>
<evidence type="ECO:0000256" key="5">
    <source>
        <dbReference type="ARBA" id="ARBA00023319"/>
    </source>
</evidence>
<feature type="domain" description="Ig-like" evidence="8">
    <location>
        <begin position="149"/>
        <end position="210"/>
    </location>
</feature>
<reference evidence="9 10" key="1">
    <citation type="submission" date="2018-04" db="EMBL/GenBank/DDBJ databases">
        <title>The genome of golden apple snail Pomacea canaliculata provides insight into stress tolerance and invasive adaptation.</title>
        <authorList>
            <person name="Liu C."/>
            <person name="Liu B."/>
            <person name="Ren Y."/>
            <person name="Zhang Y."/>
            <person name="Wang H."/>
            <person name="Li S."/>
            <person name="Jiang F."/>
            <person name="Yin L."/>
            <person name="Zhang G."/>
            <person name="Qian W."/>
            <person name="Fan W."/>
        </authorList>
    </citation>
    <scope>NUCLEOTIDE SEQUENCE [LARGE SCALE GENOMIC DNA]</scope>
    <source>
        <strain evidence="9">SZHN2017</strain>
        <tissue evidence="9">Muscle</tissue>
    </source>
</reference>
<dbReference type="InterPro" id="IPR013783">
    <property type="entry name" value="Ig-like_fold"/>
</dbReference>
<protein>
    <recommendedName>
        <fullName evidence="8">Ig-like domain-containing protein</fullName>
    </recommendedName>
</protein>
<dbReference type="PANTHER" id="PTHR11640">
    <property type="entry name" value="NEPHRIN"/>
    <property type="match status" value="1"/>
</dbReference>
<keyword evidence="3" id="KW-1015">Disulfide bond</keyword>
<keyword evidence="2 7" id="KW-0472">Membrane</keyword>
<evidence type="ECO:0000256" key="3">
    <source>
        <dbReference type="ARBA" id="ARBA00023157"/>
    </source>
</evidence>
<proteinExistence type="predicted"/>
<organism evidence="9 10">
    <name type="scientific">Pomacea canaliculata</name>
    <name type="common">Golden apple snail</name>
    <dbReference type="NCBI Taxonomy" id="400727"/>
    <lineage>
        <taxon>Eukaryota</taxon>
        <taxon>Metazoa</taxon>
        <taxon>Spiralia</taxon>
        <taxon>Lophotrochozoa</taxon>
        <taxon>Mollusca</taxon>
        <taxon>Gastropoda</taxon>
        <taxon>Caenogastropoda</taxon>
        <taxon>Architaenioglossa</taxon>
        <taxon>Ampullarioidea</taxon>
        <taxon>Ampullariidae</taxon>
        <taxon>Pomacea</taxon>
    </lineage>
</organism>
<dbReference type="SUPFAM" id="SSF48726">
    <property type="entry name" value="Immunoglobulin"/>
    <property type="match status" value="2"/>
</dbReference>
<feature type="region of interest" description="Disordered" evidence="6">
    <location>
        <begin position="257"/>
        <end position="296"/>
    </location>
</feature>
<dbReference type="Pfam" id="PF07679">
    <property type="entry name" value="I-set"/>
    <property type="match status" value="1"/>
</dbReference>
<dbReference type="InterPro" id="IPR007110">
    <property type="entry name" value="Ig-like_dom"/>
</dbReference>
<keyword evidence="5" id="KW-0393">Immunoglobulin domain</keyword>
<accession>A0A2T7P324</accession>
<feature type="region of interest" description="Disordered" evidence="6">
    <location>
        <begin position="497"/>
        <end position="528"/>
    </location>
</feature>
<feature type="compositionally biased region" description="Polar residues" evidence="6">
    <location>
        <begin position="505"/>
        <end position="526"/>
    </location>
</feature>
<dbReference type="InterPro" id="IPR013098">
    <property type="entry name" value="Ig_I-set"/>
</dbReference>
<evidence type="ECO:0000259" key="8">
    <source>
        <dbReference type="PROSITE" id="PS50835"/>
    </source>
</evidence>
<evidence type="ECO:0000256" key="7">
    <source>
        <dbReference type="SAM" id="Phobius"/>
    </source>
</evidence>
<gene>
    <name evidence="9" type="ORF">C0Q70_12982</name>
</gene>
<dbReference type="InterPro" id="IPR051275">
    <property type="entry name" value="Cell_adhesion_signaling"/>
</dbReference>
<name>A0A2T7P324_POMCA</name>
<feature type="transmembrane region" description="Helical" evidence="7">
    <location>
        <begin position="457"/>
        <end position="482"/>
    </location>
</feature>
<dbReference type="GO" id="GO:0016020">
    <property type="term" value="C:membrane"/>
    <property type="evidence" value="ECO:0007669"/>
    <property type="project" value="UniProtKB-SubCell"/>
</dbReference>
<dbReference type="InterPro" id="IPR036179">
    <property type="entry name" value="Ig-like_dom_sf"/>
</dbReference>
<dbReference type="SMART" id="SM00409">
    <property type="entry name" value="IG"/>
    <property type="match status" value="3"/>
</dbReference>
<evidence type="ECO:0000256" key="4">
    <source>
        <dbReference type="ARBA" id="ARBA00023180"/>
    </source>
</evidence>
<keyword evidence="7" id="KW-1133">Transmembrane helix</keyword>
<keyword evidence="4" id="KW-0325">Glycoprotein</keyword>
<keyword evidence="10" id="KW-1185">Reference proteome</keyword>
<dbReference type="Proteomes" id="UP000245119">
    <property type="component" value="Linkage Group LG7"/>
</dbReference>
<dbReference type="Gene3D" id="2.60.40.10">
    <property type="entry name" value="Immunoglobulins"/>
    <property type="match status" value="1"/>
</dbReference>
<dbReference type="EMBL" id="PZQS01000007">
    <property type="protein sequence ID" value="PVD27808.1"/>
    <property type="molecule type" value="Genomic_DNA"/>
</dbReference>